<dbReference type="Proteomes" id="UP001216150">
    <property type="component" value="Unassembled WGS sequence"/>
</dbReference>
<evidence type="ECO:0000256" key="1">
    <source>
        <dbReference type="SAM" id="MobiDB-lite"/>
    </source>
</evidence>
<organism evidence="2 3">
    <name type="scientific">Penicillium hetheringtonii</name>
    <dbReference type="NCBI Taxonomy" id="911720"/>
    <lineage>
        <taxon>Eukaryota</taxon>
        <taxon>Fungi</taxon>
        <taxon>Dikarya</taxon>
        <taxon>Ascomycota</taxon>
        <taxon>Pezizomycotina</taxon>
        <taxon>Eurotiomycetes</taxon>
        <taxon>Eurotiomycetidae</taxon>
        <taxon>Eurotiales</taxon>
        <taxon>Aspergillaceae</taxon>
        <taxon>Penicillium</taxon>
    </lineage>
</organism>
<accession>A0AAD6E1Y3</accession>
<gene>
    <name evidence="2" type="ORF">N7450_000269</name>
</gene>
<name>A0AAD6E1Y3_9EURO</name>
<evidence type="ECO:0000313" key="3">
    <source>
        <dbReference type="Proteomes" id="UP001216150"/>
    </source>
</evidence>
<proteinExistence type="predicted"/>
<protein>
    <submittedName>
        <fullName evidence="2">Uncharacterized protein</fullName>
    </submittedName>
</protein>
<dbReference type="EMBL" id="JAQJAC010000001">
    <property type="protein sequence ID" value="KAJ5599202.1"/>
    <property type="molecule type" value="Genomic_DNA"/>
</dbReference>
<sequence>MLAHAHPQPKTMRGSGSGIRLRSISNRPGFCCLLLKPHQAKRYGHEQEHDSKSPIQGAAIVELGVEEKEE</sequence>
<keyword evidence="3" id="KW-1185">Reference proteome</keyword>
<evidence type="ECO:0000313" key="2">
    <source>
        <dbReference type="EMBL" id="KAJ5599202.1"/>
    </source>
</evidence>
<dbReference type="AlphaFoldDB" id="A0AAD6E1Y3"/>
<reference evidence="2 3" key="1">
    <citation type="journal article" date="2023" name="IMA Fungus">
        <title>Comparative genomic study of the Penicillium genus elucidates a diverse pangenome and 15 lateral gene transfer events.</title>
        <authorList>
            <person name="Petersen C."/>
            <person name="Sorensen T."/>
            <person name="Nielsen M.R."/>
            <person name="Sondergaard T.E."/>
            <person name="Sorensen J.L."/>
            <person name="Fitzpatrick D.A."/>
            <person name="Frisvad J.C."/>
            <person name="Nielsen K.L."/>
        </authorList>
    </citation>
    <scope>NUCLEOTIDE SEQUENCE [LARGE SCALE GENOMIC DNA]</scope>
    <source>
        <strain evidence="2 3">IBT 29057</strain>
    </source>
</reference>
<feature type="region of interest" description="Disordered" evidence="1">
    <location>
        <begin position="1"/>
        <end position="21"/>
    </location>
</feature>
<comment type="caution">
    <text evidence="2">The sequence shown here is derived from an EMBL/GenBank/DDBJ whole genome shotgun (WGS) entry which is preliminary data.</text>
</comment>